<feature type="coiled-coil region" evidence="2">
    <location>
        <begin position="301"/>
        <end position="345"/>
    </location>
</feature>
<feature type="domain" description="DUF676" evidence="5">
    <location>
        <begin position="3"/>
        <end position="211"/>
    </location>
</feature>
<feature type="region of interest" description="Disordered" evidence="3">
    <location>
        <begin position="345"/>
        <end position="395"/>
    </location>
</feature>
<sequence length="474" mass="53148">MSSETVHLLVLVHGMWGNPSHLNSLRKEIKERYSQPDCPRGPGGEQLEVLLAETNQDEHTYDGVDWGGERVAEEILAAVKRLEDTGKRVTRFSITGYSLGGLISRYAVGVLHQRGFFETVIAINFNTIATPHIGLPRYRTFLSSVSSFLGPTLLSRTGEQFWAVDKWSPRGRPLLEVMADPDRVFYQALCKFQHLRIYANAVHDQTVPYPTAAIEADDVFYEHMTNGIEIELDEQYAPLIKSYHLPDTPPPPPIVPKPLTREWFTNVRLPLPPALQFRFPYNILIFVTLPVLMPLFLTLVLTRLTLSMRASRKRLRLLEKEETSVDRLMHIIARLERNMEDTMADMLDGPASPGTPPAEDAPYKAATSPPRAVLATPDGESSALENGESSAKAGRVDAVTVSHPSGRPPTVLMTDLQLRLVRMLNTLPHLQKELAFIHPVANAHGPIICRDPKRFPSHKLGEGVVRHWADHFIV</sequence>
<comment type="caution">
    <text evidence="6">The sequence shown here is derived from an EMBL/GenBank/DDBJ whole genome shotgun (WGS) entry which is preliminary data.</text>
</comment>
<keyword evidence="7" id="KW-1185">Reference proteome</keyword>
<keyword evidence="2" id="KW-0175">Coiled coil</keyword>
<name>A0ABQ8KNS3_9APHY</name>
<dbReference type="GeneID" id="72003662"/>
<evidence type="ECO:0000256" key="2">
    <source>
        <dbReference type="SAM" id="Coils"/>
    </source>
</evidence>
<keyword evidence="4" id="KW-0812">Transmembrane</keyword>
<reference evidence="6 7" key="1">
    <citation type="journal article" date="2021" name="Environ. Microbiol.">
        <title>Gene family expansions and transcriptome signatures uncover fungal adaptations to wood decay.</title>
        <authorList>
            <person name="Hage H."/>
            <person name="Miyauchi S."/>
            <person name="Viragh M."/>
            <person name="Drula E."/>
            <person name="Min B."/>
            <person name="Chaduli D."/>
            <person name="Navarro D."/>
            <person name="Favel A."/>
            <person name="Norest M."/>
            <person name="Lesage-Meessen L."/>
            <person name="Balint B."/>
            <person name="Merenyi Z."/>
            <person name="de Eugenio L."/>
            <person name="Morin E."/>
            <person name="Martinez A.T."/>
            <person name="Baldrian P."/>
            <person name="Stursova M."/>
            <person name="Martinez M.J."/>
            <person name="Novotny C."/>
            <person name="Magnuson J.K."/>
            <person name="Spatafora J.W."/>
            <person name="Maurice S."/>
            <person name="Pangilinan J."/>
            <person name="Andreopoulos W."/>
            <person name="LaButti K."/>
            <person name="Hundley H."/>
            <person name="Na H."/>
            <person name="Kuo A."/>
            <person name="Barry K."/>
            <person name="Lipzen A."/>
            <person name="Henrissat B."/>
            <person name="Riley R."/>
            <person name="Ahrendt S."/>
            <person name="Nagy L.G."/>
            <person name="Grigoriev I.V."/>
            <person name="Martin F."/>
            <person name="Rosso M.N."/>
        </authorList>
    </citation>
    <scope>NUCLEOTIDE SEQUENCE [LARGE SCALE GENOMIC DNA]</scope>
    <source>
        <strain evidence="6 7">CIRM-BRFM 1785</strain>
    </source>
</reference>
<evidence type="ECO:0000256" key="3">
    <source>
        <dbReference type="SAM" id="MobiDB-lite"/>
    </source>
</evidence>
<keyword evidence="4" id="KW-0472">Membrane</keyword>
<accession>A0ABQ8KNS3</accession>
<evidence type="ECO:0000313" key="6">
    <source>
        <dbReference type="EMBL" id="KAH9839800.1"/>
    </source>
</evidence>
<dbReference type="PANTHER" id="PTHR12482">
    <property type="entry name" value="LIPASE ROG1-RELATED-RELATED"/>
    <property type="match status" value="1"/>
</dbReference>
<evidence type="ECO:0000256" key="4">
    <source>
        <dbReference type="SAM" id="Phobius"/>
    </source>
</evidence>
<gene>
    <name evidence="6" type="ORF">C8Q71DRAFT_744231</name>
</gene>
<evidence type="ECO:0000313" key="7">
    <source>
        <dbReference type="Proteomes" id="UP000814176"/>
    </source>
</evidence>
<comment type="similarity">
    <text evidence="1">Belongs to the putative lipase ROG1 family.</text>
</comment>
<dbReference type="Proteomes" id="UP000814176">
    <property type="component" value="Unassembled WGS sequence"/>
</dbReference>
<dbReference type="RefSeq" id="XP_047781450.1">
    <property type="nucleotide sequence ID" value="XM_047922930.1"/>
</dbReference>
<evidence type="ECO:0000256" key="1">
    <source>
        <dbReference type="ARBA" id="ARBA00007920"/>
    </source>
</evidence>
<protein>
    <submittedName>
        <fullName evidence="6">DUF676-domain-containing protein</fullName>
    </submittedName>
</protein>
<evidence type="ECO:0000259" key="5">
    <source>
        <dbReference type="Pfam" id="PF05057"/>
    </source>
</evidence>
<dbReference type="EMBL" id="JADCUA010000005">
    <property type="protein sequence ID" value="KAH9839800.1"/>
    <property type="molecule type" value="Genomic_DNA"/>
</dbReference>
<dbReference type="Gene3D" id="3.40.50.1820">
    <property type="entry name" value="alpha/beta hydrolase"/>
    <property type="match status" value="1"/>
</dbReference>
<keyword evidence="4" id="KW-1133">Transmembrane helix</keyword>
<dbReference type="InterPro" id="IPR044294">
    <property type="entry name" value="Lipase-like"/>
</dbReference>
<dbReference type="InterPro" id="IPR007751">
    <property type="entry name" value="DUF676_lipase-like"/>
</dbReference>
<organism evidence="6 7">
    <name type="scientific">Rhodofomes roseus</name>
    <dbReference type="NCBI Taxonomy" id="34475"/>
    <lineage>
        <taxon>Eukaryota</taxon>
        <taxon>Fungi</taxon>
        <taxon>Dikarya</taxon>
        <taxon>Basidiomycota</taxon>
        <taxon>Agaricomycotina</taxon>
        <taxon>Agaricomycetes</taxon>
        <taxon>Polyporales</taxon>
        <taxon>Rhodofomes</taxon>
    </lineage>
</organism>
<dbReference type="SUPFAM" id="SSF53474">
    <property type="entry name" value="alpha/beta-Hydrolases"/>
    <property type="match status" value="1"/>
</dbReference>
<dbReference type="PANTHER" id="PTHR12482:SF62">
    <property type="entry name" value="LIPASE ROG1-RELATED"/>
    <property type="match status" value="1"/>
</dbReference>
<dbReference type="InterPro" id="IPR029058">
    <property type="entry name" value="AB_hydrolase_fold"/>
</dbReference>
<feature type="transmembrane region" description="Helical" evidence="4">
    <location>
        <begin position="283"/>
        <end position="306"/>
    </location>
</feature>
<dbReference type="Pfam" id="PF05057">
    <property type="entry name" value="DUF676"/>
    <property type="match status" value="1"/>
</dbReference>
<proteinExistence type="inferred from homology"/>